<keyword evidence="1" id="KW-0472">Membrane</keyword>
<dbReference type="HOGENOM" id="CLU_952840_0_0_7"/>
<evidence type="ECO:0000313" key="3">
    <source>
        <dbReference type="Proteomes" id="UP000002139"/>
    </source>
</evidence>
<keyword evidence="1" id="KW-1133">Transmembrane helix</keyword>
<reference evidence="2 3" key="1">
    <citation type="journal article" date="2007" name="Nat. Biotechnol.">
        <title>Complete genome sequence of the myxobacterium Sorangium cellulosum.</title>
        <authorList>
            <person name="Schneiker S."/>
            <person name="Perlova O."/>
            <person name="Kaiser O."/>
            <person name="Gerth K."/>
            <person name="Alici A."/>
            <person name="Altmeyer M.O."/>
            <person name="Bartels D."/>
            <person name="Bekel T."/>
            <person name="Beyer S."/>
            <person name="Bode E."/>
            <person name="Bode H.B."/>
            <person name="Bolten C.J."/>
            <person name="Choudhuri J.V."/>
            <person name="Doss S."/>
            <person name="Elnakady Y.A."/>
            <person name="Frank B."/>
            <person name="Gaigalat L."/>
            <person name="Goesmann A."/>
            <person name="Groeger C."/>
            <person name="Gross F."/>
            <person name="Jelsbak L."/>
            <person name="Jelsbak L."/>
            <person name="Kalinowski J."/>
            <person name="Kegler C."/>
            <person name="Knauber T."/>
            <person name="Konietzny S."/>
            <person name="Kopp M."/>
            <person name="Krause L."/>
            <person name="Krug D."/>
            <person name="Linke B."/>
            <person name="Mahmud T."/>
            <person name="Martinez-Arias R."/>
            <person name="McHardy A.C."/>
            <person name="Merai M."/>
            <person name="Meyer F."/>
            <person name="Mormann S."/>
            <person name="Munoz-Dorado J."/>
            <person name="Perez J."/>
            <person name="Pradella S."/>
            <person name="Rachid S."/>
            <person name="Raddatz G."/>
            <person name="Rosenau F."/>
            <person name="Rueckert C."/>
            <person name="Sasse F."/>
            <person name="Scharfe M."/>
            <person name="Schuster S.C."/>
            <person name="Suen G."/>
            <person name="Treuner-Lange A."/>
            <person name="Velicer G.J."/>
            <person name="Vorholter F.-J."/>
            <person name="Weissman K.J."/>
            <person name="Welch R.D."/>
            <person name="Wenzel S.C."/>
            <person name="Whitworth D.E."/>
            <person name="Wilhelm S."/>
            <person name="Wittmann C."/>
            <person name="Bloecker H."/>
            <person name="Puehler A."/>
            <person name="Mueller R."/>
        </authorList>
    </citation>
    <scope>NUCLEOTIDE SEQUENCE [LARGE SCALE GENOMIC DNA]</scope>
    <source>
        <strain evidence="3">So ce56</strain>
    </source>
</reference>
<feature type="transmembrane region" description="Helical" evidence="1">
    <location>
        <begin position="135"/>
        <end position="155"/>
    </location>
</feature>
<organism evidence="2 3">
    <name type="scientific">Sorangium cellulosum (strain So ce56)</name>
    <name type="common">Polyangium cellulosum (strain So ce56)</name>
    <dbReference type="NCBI Taxonomy" id="448385"/>
    <lineage>
        <taxon>Bacteria</taxon>
        <taxon>Pseudomonadati</taxon>
        <taxon>Myxococcota</taxon>
        <taxon>Polyangia</taxon>
        <taxon>Polyangiales</taxon>
        <taxon>Polyangiaceae</taxon>
        <taxon>Sorangium</taxon>
    </lineage>
</organism>
<keyword evidence="1" id="KW-0812">Transmembrane</keyword>
<keyword evidence="3" id="KW-1185">Reference proteome</keyword>
<dbReference type="AlphaFoldDB" id="A9FUP2"/>
<gene>
    <name evidence="2" type="ordered locus">sce8483</name>
</gene>
<dbReference type="KEGG" id="scl:sce8483"/>
<protein>
    <submittedName>
        <fullName evidence="2">Membrane protein</fullName>
    </submittedName>
</protein>
<dbReference type="EMBL" id="AM746676">
    <property type="protein sequence ID" value="CAN98653.1"/>
    <property type="molecule type" value="Genomic_DNA"/>
</dbReference>
<dbReference type="Proteomes" id="UP000002139">
    <property type="component" value="Chromosome"/>
</dbReference>
<feature type="transmembrane region" description="Helical" evidence="1">
    <location>
        <begin position="224"/>
        <end position="243"/>
    </location>
</feature>
<sequence length="292" mass="32668">MSARLQKRFESPFIIDASKLSRLRSVCVDRLGGNVDEQYELESSGGRTLKLPQMSDVTAFDNSNKHRIQQLSIFLYGDNGTINIDLDGRHAPEITILVIGNETSWALDALSTAEEQVERLLQSHAIARIPPHIKFLTIAFFGLLGLTTLLVLLLARSIPTESRQLHLRDRMWLNSNDIKEVTDSLNRPGVEPTSVLLDIHKRQISNIMVAAETKQPQPTIDKQTIFAIIPAALIVACLAYLFIASYPRAVFYWGDAIEWYDSIVARRKFIWTGIVIAFVVGVLVNLATTGLN</sequence>
<name>A9FUP2_SORC5</name>
<feature type="transmembrane region" description="Helical" evidence="1">
    <location>
        <begin position="269"/>
        <end position="288"/>
    </location>
</feature>
<evidence type="ECO:0000256" key="1">
    <source>
        <dbReference type="SAM" id="Phobius"/>
    </source>
</evidence>
<evidence type="ECO:0000313" key="2">
    <source>
        <dbReference type="EMBL" id="CAN98653.1"/>
    </source>
</evidence>
<proteinExistence type="predicted"/>
<accession>A9FUP2</accession>